<dbReference type="Gene3D" id="1.10.275.10">
    <property type="entry name" value="Fumarase/aspartase (N-terminal domain)"/>
    <property type="match status" value="1"/>
</dbReference>
<comment type="similarity">
    <text evidence="7">Belongs to the PAL/histidase family.</text>
</comment>
<evidence type="ECO:0000256" key="4">
    <source>
        <dbReference type="ARBA" id="ARBA00023239"/>
    </source>
</evidence>
<reference evidence="10" key="2">
    <citation type="submission" date="2020-09" db="EMBL/GenBank/DDBJ databases">
        <authorList>
            <person name="Sun Q."/>
            <person name="Zhou Y."/>
        </authorList>
    </citation>
    <scope>NUCLEOTIDE SEQUENCE</scope>
    <source>
        <strain evidence="10">CGMCC 1.12924</strain>
    </source>
</reference>
<dbReference type="PANTHER" id="PTHR10362">
    <property type="entry name" value="HISTIDINE AMMONIA-LYASE"/>
    <property type="match status" value="1"/>
</dbReference>
<protein>
    <recommendedName>
        <fullName evidence="2 6">Histidine ammonia-lyase</fullName>
        <ecNumber evidence="2 6">4.3.1.3</ecNumber>
    </recommendedName>
</protein>
<accession>A0A8J2YBA3</accession>
<keyword evidence="11" id="KW-1185">Reference proteome</keyword>
<sequence>MPEFHYISSQVLDLYTIIDIVDNQKKLSLSDEAILNINKSRTYLDNKLKNNETPIYGINTGFGSLCNIKISSDNLTTLQENLVKSHACGTGDFVPREIIKLMLLLKVQSLSYGNSGVQLETVERLIDFYNHDILPVIYTQGSLGASGDLAPLAHLALPLLGLGEVYEGSKIVQAKQVLTKKNWDPITLKAKEGLALLNGTQFMSAYGIYCLIKSYKLSYLADVISAVSIDAFDCNMSPFDALVHEVRPHSGQIKTAQHIRSFLEGSEIAATEKMNVQDPYSFRCIPQVHGATKDTLEFVRKTFKTEINSVTDNPNIFIDEDKIISGGNFHGQPLALGLDYMGIAMSELGSISERRTYQLVSGLRGLPSFLVDNPGLNSGFMIPQYTAASIVSQNKQLATPASVDSIVSSNGQEDHVSMGANAATKLLRIVENVETILAIELFNASQAIAFRKPKKTSEFLESFLKMYRQGVSFVENDRIMADDIHTTVAFLKSFNIDSELLYE</sequence>
<dbReference type="SUPFAM" id="SSF48557">
    <property type="entry name" value="L-aspartase-like"/>
    <property type="match status" value="1"/>
</dbReference>
<dbReference type="RefSeq" id="WP_188441672.1">
    <property type="nucleotide sequence ID" value="NZ_BMGK01000006.1"/>
</dbReference>
<comment type="catalytic activity">
    <reaction evidence="5 8">
        <text>L-histidine = trans-urocanate + NH4(+)</text>
        <dbReference type="Rhea" id="RHEA:21232"/>
        <dbReference type="ChEBI" id="CHEBI:17771"/>
        <dbReference type="ChEBI" id="CHEBI:28938"/>
        <dbReference type="ChEBI" id="CHEBI:57595"/>
        <dbReference type="EC" id="4.3.1.3"/>
    </reaction>
</comment>
<proteinExistence type="inferred from homology"/>
<dbReference type="InterPro" id="IPR005921">
    <property type="entry name" value="HutH"/>
</dbReference>
<evidence type="ECO:0000256" key="6">
    <source>
        <dbReference type="NCBIfam" id="TIGR01225"/>
    </source>
</evidence>
<dbReference type="UniPathway" id="UPA00379">
    <property type="reaction ID" value="UER00549"/>
</dbReference>
<dbReference type="EMBL" id="BMGK01000006">
    <property type="protein sequence ID" value="GGD94633.1"/>
    <property type="molecule type" value="Genomic_DNA"/>
</dbReference>
<dbReference type="FunFam" id="1.20.200.10:FF:000003">
    <property type="entry name" value="Histidine ammonia-lyase"/>
    <property type="match status" value="1"/>
</dbReference>
<evidence type="ECO:0000313" key="10">
    <source>
        <dbReference type="EMBL" id="GGD94633.1"/>
    </source>
</evidence>
<organism evidence="10 11">
    <name type="scientific">Planktosalinus lacus</name>
    <dbReference type="NCBI Taxonomy" id="1526573"/>
    <lineage>
        <taxon>Bacteria</taxon>
        <taxon>Pseudomonadati</taxon>
        <taxon>Bacteroidota</taxon>
        <taxon>Flavobacteriia</taxon>
        <taxon>Flavobacteriales</taxon>
        <taxon>Flavobacteriaceae</taxon>
        <taxon>Planktosalinus</taxon>
    </lineage>
</organism>
<dbReference type="InterPro" id="IPR001106">
    <property type="entry name" value="Aromatic_Lyase"/>
</dbReference>
<keyword evidence="4 7" id="KW-0456">Lyase</keyword>
<evidence type="ECO:0000256" key="5">
    <source>
        <dbReference type="ARBA" id="ARBA00049269"/>
    </source>
</evidence>
<dbReference type="NCBIfam" id="TIGR01225">
    <property type="entry name" value="hutH"/>
    <property type="match status" value="1"/>
</dbReference>
<evidence type="ECO:0000256" key="3">
    <source>
        <dbReference type="ARBA" id="ARBA00022808"/>
    </source>
</evidence>
<evidence type="ECO:0000256" key="7">
    <source>
        <dbReference type="RuleBase" id="RU003954"/>
    </source>
</evidence>
<dbReference type="Pfam" id="PF00221">
    <property type="entry name" value="Lyase_aromatic"/>
    <property type="match status" value="1"/>
</dbReference>
<dbReference type="InterPro" id="IPR008948">
    <property type="entry name" value="L-Aspartase-like"/>
</dbReference>
<dbReference type="GO" id="GO:0004397">
    <property type="term" value="F:histidine ammonia-lyase activity"/>
    <property type="evidence" value="ECO:0007669"/>
    <property type="project" value="UniProtKB-UniRule"/>
</dbReference>
<dbReference type="Gene3D" id="1.20.200.10">
    <property type="entry name" value="Fumarase/aspartase (Central domain)"/>
    <property type="match status" value="1"/>
</dbReference>
<dbReference type="GO" id="GO:0019556">
    <property type="term" value="P:L-histidine catabolic process to glutamate and formamide"/>
    <property type="evidence" value="ECO:0007669"/>
    <property type="project" value="UniProtKB-UniPathway"/>
</dbReference>
<comment type="subcellular location">
    <subcellularLocation>
        <location evidence="9">Cytoplasm</location>
    </subcellularLocation>
</comment>
<dbReference type="PROSITE" id="PS00488">
    <property type="entry name" value="PAL_HISTIDASE"/>
    <property type="match status" value="1"/>
</dbReference>
<evidence type="ECO:0000256" key="9">
    <source>
        <dbReference type="RuleBase" id="RU004480"/>
    </source>
</evidence>
<dbReference type="Proteomes" id="UP000652231">
    <property type="component" value="Unassembled WGS sequence"/>
</dbReference>
<dbReference type="NCBIfam" id="NF006871">
    <property type="entry name" value="PRK09367.1"/>
    <property type="match status" value="1"/>
</dbReference>
<keyword evidence="3 8" id="KW-0369">Histidine metabolism</keyword>
<name>A0A8J2YBA3_9FLAO</name>
<dbReference type="AlphaFoldDB" id="A0A8J2YBA3"/>
<reference evidence="10" key="1">
    <citation type="journal article" date="2014" name="Int. J. Syst. Evol. Microbiol.">
        <title>Complete genome sequence of Corynebacterium casei LMG S-19264T (=DSM 44701T), isolated from a smear-ripened cheese.</title>
        <authorList>
            <consortium name="US DOE Joint Genome Institute (JGI-PGF)"/>
            <person name="Walter F."/>
            <person name="Albersmeier A."/>
            <person name="Kalinowski J."/>
            <person name="Ruckert C."/>
        </authorList>
    </citation>
    <scope>NUCLEOTIDE SEQUENCE</scope>
    <source>
        <strain evidence="10">CGMCC 1.12924</strain>
    </source>
</reference>
<dbReference type="InterPro" id="IPR022313">
    <property type="entry name" value="Phe/His_NH3-lyase_AS"/>
</dbReference>
<comment type="pathway">
    <text evidence="1 8">Amino-acid degradation; L-histidine degradation into L-glutamate; N-formimidoyl-L-glutamate from L-histidine: step 1/3.</text>
</comment>
<evidence type="ECO:0000313" key="11">
    <source>
        <dbReference type="Proteomes" id="UP000652231"/>
    </source>
</evidence>
<evidence type="ECO:0000256" key="8">
    <source>
        <dbReference type="RuleBase" id="RU004479"/>
    </source>
</evidence>
<dbReference type="EC" id="4.3.1.3" evidence="2 6"/>
<dbReference type="FunFam" id="1.10.275.10:FF:000005">
    <property type="entry name" value="Histidine ammonia-lyase"/>
    <property type="match status" value="1"/>
</dbReference>
<dbReference type="InterPro" id="IPR024083">
    <property type="entry name" value="Fumarase/histidase_N"/>
</dbReference>
<dbReference type="GO" id="GO:0005737">
    <property type="term" value="C:cytoplasm"/>
    <property type="evidence" value="ECO:0007669"/>
    <property type="project" value="UniProtKB-SubCell"/>
</dbReference>
<dbReference type="GO" id="GO:0019557">
    <property type="term" value="P:L-histidine catabolic process to glutamate and formate"/>
    <property type="evidence" value="ECO:0007669"/>
    <property type="project" value="UniProtKB-UniPathway"/>
</dbReference>
<gene>
    <name evidence="10" type="primary">hutH1</name>
    <name evidence="10" type="ORF">GCM10011312_17900</name>
</gene>
<dbReference type="CDD" id="cd00332">
    <property type="entry name" value="PAL-HAL"/>
    <property type="match status" value="1"/>
</dbReference>
<evidence type="ECO:0000256" key="2">
    <source>
        <dbReference type="ARBA" id="ARBA00012994"/>
    </source>
</evidence>
<comment type="caution">
    <text evidence="10">The sequence shown here is derived from an EMBL/GenBank/DDBJ whole genome shotgun (WGS) entry which is preliminary data.</text>
</comment>
<evidence type="ECO:0000256" key="1">
    <source>
        <dbReference type="ARBA" id="ARBA00005113"/>
    </source>
</evidence>